<feature type="transmembrane region" description="Helical" evidence="2">
    <location>
        <begin position="123"/>
        <end position="144"/>
    </location>
</feature>
<evidence type="ECO:0000313" key="4">
    <source>
        <dbReference type="Proteomes" id="UP000008144"/>
    </source>
</evidence>
<dbReference type="InParanoid" id="H2XY77"/>
<keyword evidence="2" id="KW-1133">Transmembrane helix</keyword>
<keyword evidence="2" id="KW-0472">Membrane</keyword>
<sequence>MIPTAAASGCGRYGSSGNTRTSERQSTAGRNNVERGYGTERPNRKRRPLPPRPARPAYATARRDVGVMTPDFEDYRLVTDDDSPLNFAPISYTSTILTTKGAVKYDSKGSPKTCPKVGRKCRFCLILIPTFVAIATTAILIMFLL</sequence>
<dbReference type="AlphaFoldDB" id="H2XY77"/>
<dbReference type="Ensembl" id="ENSCINT00000030872.1">
    <property type="protein sequence ID" value="ENSCINP00000034611.1"/>
    <property type="gene ID" value="ENSCING00000019073.1"/>
</dbReference>
<feature type="compositionally biased region" description="Polar residues" evidence="1">
    <location>
        <begin position="15"/>
        <end position="30"/>
    </location>
</feature>
<dbReference type="Proteomes" id="UP000008144">
    <property type="component" value="Chromosome 2"/>
</dbReference>
<evidence type="ECO:0000256" key="2">
    <source>
        <dbReference type="SAM" id="Phobius"/>
    </source>
</evidence>
<keyword evidence="4" id="KW-1185">Reference proteome</keyword>
<organism evidence="3 4">
    <name type="scientific">Ciona intestinalis</name>
    <name type="common">Transparent sea squirt</name>
    <name type="synonym">Ascidia intestinalis</name>
    <dbReference type="NCBI Taxonomy" id="7719"/>
    <lineage>
        <taxon>Eukaryota</taxon>
        <taxon>Metazoa</taxon>
        <taxon>Chordata</taxon>
        <taxon>Tunicata</taxon>
        <taxon>Ascidiacea</taxon>
        <taxon>Phlebobranchia</taxon>
        <taxon>Cionidae</taxon>
        <taxon>Ciona</taxon>
    </lineage>
</organism>
<dbReference type="HOGENOM" id="CLU_1791175_0_0_1"/>
<reference evidence="3" key="3">
    <citation type="submission" date="2025-08" db="UniProtKB">
        <authorList>
            <consortium name="Ensembl"/>
        </authorList>
    </citation>
    <scope>IDENTIFICATION</scope>
</reference>
<reference evidence="3" key="2">
    <citation type="journal article" date="2008" name="Genome Biol.">
        <title>Improved genome assembly and evidence-based global gene model set for the chordate Ciona intestinalis: new insight into intron and operon populations.</title>
        <authorList>
            <person name="Satou Y."/>
            <person name="Mineta K."/>
            <person name="Ogasawara M."/>
            <person name="Sasakura Y."/>
            <person name="Shoguchi E."/>
            <person name="Ueno K."/>
            <person name="Yamada L."/>
            <person name="Matsumoto J."/>
            <person name="Wasserscheid J."/>
            <person name="Dewar K."/>
            <person name="Wiley G.B."/>
            <person name="Macmil S.L."/>
            <person name="Roe B.A."/>
            <person name="Zeller R.W."/>
            <person name="Hastings K.E."/>
            <person name="Lemaire P."/>
            <person name="Lindquist E."/>
            <person name="Endo T."/>
            <person name="Hotta K."/>
            <person name="Inaba K."/>
        </authorList>
    </citation>
    <scope>NUCLEOTIDE SEQUENCE [LARGE SCALE GENOMIC DNA]</scope>
    <source>
        <strain evidence="3">wild type</strain>
    </source>
</reference>
<accession>H2XY77</accession>
<reference evidence="4" key="1">
    <citation type="journal article" date="2002" name="Science">
        <title>The draft genome of Ciona intestinalis: insights into chordate and vertebrate origins.</title>
        <authorList>
            <person name="Dehal P."/>
            <person name="Satou Y."/>
            <person name="Campbell R.K."/>
            <person name="Chapman J."/>
            <person name="Degnan B."/>
            <person name="De Tomaso A."/>
            <person name="Davidson B."/>
            <person name="Di Gregorio A."/>
            <person name="Gelpke M."/>
            <person name="Goodstein D.M."/>
            <person name="Harafuji N."/>
            <person name="Hastings K.E."/>
            <person name="Ho I."/>
            <person name="Hotta K."/>
            <person name="Huang W."/>
            <person name="Kawashima T."/>
            <person name="Lemaire P."/>
            <person name="Martinez D."/>
            <person name="Meinertzhagen I.A."/>
            <person name="Necula S."/>
            <person name="Nonaka M."/>
            <person name="Putnam N."/>
            <person name="Rash S."/>
            <person name="Saiga H."/>
            <person name="Satake M."/>
            <person name="Terry A."/>
            <person name="Yamada L."/>
            <person name="Wang H.G."/>
            <person name="Awazu S."/>
            <person name="Azumi K."/>
            <person name="Boore J."/>
            <person name="Branno M."/>
            <person name="Chin-Bow S."/>
            <person name="DeSantis R."/>
            <person name="Doyle S."/>
            <person name="Francino P."/>
            <person name="Keys D.N."/>
            <person name="Haga S."/>
            <person name="Hayashi H."/>
            <person name="Hino K."/>
            <person name="Imai K.S."/>
            <person name="Inaba K."/>
            <person name="Kano S."/>
            <person name="Kobayashi K."/>
            <person name="Kobayashi M."/>
            <person name="Lee B.I."/>
            <person name="Makabe K.W."/>
            <person name="Manohar C."/>
            <person name="Matassi G."/>
            <person name="Medina M."/>
            <person name="Mochizuki Y."/>
            <person name="Mount S."/>
            <person name="Morishita T."/>
            <person name="Miura S."/>
            <person name="Nakayama A."/>
            <person name="Nishizaka S."/>
            <person name="Nomoto H."/>
            <person name="Ohta F."/>
            <person name="Oishi K."/>
            <person name="Rigoutsos I."/>
            <person name="Sano M."/>
            <person name="Sasaki A."/>
            <person name="Sasakura Y."/>
            <person name="Shoguchi E."/>
            <person name="Shin-i T."/>
            <person name="Spagnuolo A."/>
            <person name="Stainier D."/>
            <person name="Suzuki M.M."/>
            <person name="Tassy O."/>
            <person name="Takatori N."/>
            <person name="Tokuoka M."/>
            <person name="Yagi K."/>
            <person name="Yoshizaki F."/>
            <person name="Wada S."/>
            <person name="Zhang C."/>
            <person name="Hyatt P.D."/>
            <person name="Larimer F."/>
            <person name="Detter C."/>
            <person name="Doggett N."/>
            <person name="Glavina T."/>
            <person name="Hawkins T."/>
            <person name="Richardson P."/>
            <person name="Lucas S."/>
            <person name="Kohara Y."/>
            <person name="Levine M."/>
            <person name="Satoh N."/>
            <person name="Rokhsar D.S."/>
        </authorList>
    </citation>
    <scope>NUCLEOTIDE SEQUENCE [LARGE SCALE GENOMIC DNA]</scope>
</reference>
<evidence type="ECO:0000313" key="3">
    <source>
        <dbReference type="Ensembl" id="ENSCINP00000034611.1"/>
    </source>
</evidence>
<evidence type="ECO:0000256" key="1">
    <source>
        <dbReference type="SAM" id="MobiDB-lite"/>
    </source>
</evidence>
<proteinExistence type="predicted"/>
<feature type="region of interest" description="Disordered" evidence="1">
    <location>
        <begin position="1"/>
        <end position="62"/>
    </location>
</feature>
<reference evidence="3" key="4">
    <citation type="submission" date="2025-09" db="UniProtKB">
        <authorList>
            <consortium name="Ensembl"/>
        </authorList>
    </citation>
    <scope>IDENTIFICATION</scope>
</reference>
<protein>
    <submittedName>
        <fullName evidence="3">Uncharacterized protein</fullName>
    </submittedName>
</protein>
<keyword evidence="2" id="KW-0812">Transmembrane</keyword>
<name>H2XY77_CIOIN</name>
<dbReference type="EMBL" id="EAAA01001387">
    <property type="status" value="NOT_ANNOTATED_CDS"/>
    <property type="molecule type" value="Genomic_DNA"/>
</dbReference>